<dbReference type="InterPro" id="IPR001878">
    <property type="entry name" value="Znf_CCHC"/>
</dbReference>
<proteinExistence type="predicted"/>
<dbReference type="SMART" id="SM00343">
    <property type="entry name" value="ZnF_C2HC"/>
    <property type="match status" value="1"/>
</dbReference>
<dbReference type="AlphaFoldDB" id="A0A3L8DER9"/>
<dbReference type="Gene3D" id="4.10.60.10">
    <property type="entry name" value="Zinc finger, CCHC-type"/>
    <property type="match status" value="1"/>
</dbReference>
<feature type="compositionally biased region" description="Basic and acidic residues" evidence="2">
    <location>
        <begin position="117"/>
        <end position="130"/>
    </location>
</feature>
<feature type="compositionally biased region" description="Basic and acidic residues" evidence="2">
    <location>
        <begin position="171"/>
        <end position="185"/>
    </location>
</feature>
<accession>A0A3L8DER9</accession>
<organism evidence="4">
    <name type="scientific">Ooceraea biroi</name>
    <name type="common">Clonal raider ant</name>
    <name type="synonym">Cerapachys biroi</name>
    <dbReference type="NCBI Taxonomy" id="2015173"/>
    <lineage>
        <taxon>Eukaryota</taxon>
        <taxon>Metazoa</taxon>
        <taxon>Ecdysozoa</taxon>
        <taxon>Arthropoda</taxon>
        <taxon>Hexapoda</taxon>
        <taxon>Insecta</taxon>
        <taxon>Pterygota</taxon>
        <taxon>Neoptera</taxon>
        <taxon>Endopterygota</taxon>
        <taxon>Hymenoptera</taxon>
        <taxon>Apocrita</taxon>
        <taxon>Aculeata</taxon>
        <taxon>Formicoidea</taxon>
        <taxon>Formicidae</taxon>
        <taxon>Dorylinae</taxon>
        <taxon>Ooceraea</taxon>
    </lineage>
</organism>
<reference evidence="4" key="2">
    <citation type="submission" date="2018-07" db="EMBL/GenBank/DDBJ databases">
        <authorList>
            <person name="Mckenzie S.K."/>
            <person name="Kronauer D.J.C."/>
        </authorList>
    </citation>
    <scope>NUCLEOTIDE SEQUENCE</scope>
    <source>
        <strain evidence="4">Clonal line C1</strain>
    </source>
</reference>
<protein>
    <recommendedName>
        <fullName evidence="3">CCHC-type domain-containing protein</fullName>
    </recommendedName>
</protein>
<evidence type="ECO:0000256" key="1">
    <source>
        <dbReference type="PROSITE-ProRule" id="PRU00047"/>
    </source>
</evidence>
<evidence type="ECO:0000313" key="4">
    <source>
        <dbReference type="EMBL" id="RLU18894.1"/>
    </source>
</evidence>
<dbReference type="InterPro" id="IPR036875">
    <property type="entry name" value="Znf_CCHC_sf"/>
</dbReference>
<feature type="domain" description="CCHC-type" evidence="3">
    <location>
        <begin position="149"/>
        <end position="164"/>
    </location>
</feature>
<dbReference type="Pfam" id="PF00098">
    <property type="entry name" value="zf-CCHC"/>
    <property type="match status" value="1"/>
</dbReference>
<dbReference type="EMBL" id="QOIP01000009">
    <property type="protein sequence ID" value="RLU18894.1"/>
    <property type="molecule type" value="Genomic_DNA"/>
</dbReference>
<dbReference type="SUPFAM" id="SSF57756">
    <property type="entry name" value="Retrovirus zinc finger-like domains"/>
    <property type="match status" value="1"/>
</dbReference>
<keyword evidence="1" id="KW-0863">Zinc-finger</keyword>
<name>A0A3L8DER9_OOCBI</name>
<dbReference type="OrthoDB" id="7555371at2759"/>
<keyword evidence="1" id="KW-0862">Zinc</keyword>
<keyword evidence="1" id="KW-0479">Metal-binding</keyword>
<feature type="compositionally biased region" description="Acidic residues" evidence="2">
    <location>
        <begin position="198"/>
        <end position="209"/>
    </location>
</feature>
<dbReference type="GO" id="GO:0003676">
    <property type="term" value="F:nucleic acid binding"/>
    <property type="evidence" value="ECO:0007669"/>
    <property type="project" value="InterPro"/>
</dbReference>
<comment type="caution">
    <text evidence="4">The sequence shown here is derived from an EMBL/GenBank/DDBJ whole genome shotgun (WGS) entry which is preliminary data.</text>
</comment>
<sequence>MVPIPGRISMSLDDLLQEMENIFDQPLGRLNSRRKFEMRKWKKEESFSEYWHDKIILGNRISIQEDELVDYMVDSIPADNLRNQARMQSFSSVQEVLKAFKKISLAPETTRHGYHTSTRDDTPRRTDRNAASKGQAAPSTKSAVRGTVKCYSCNQVGHYTKNCPTKAKQTSRSENRPKVLPDRAAKRQVGAIRKGEESESEDSTAEDGPDCGTHPAEEEICAINLDPGCRDDYQKSICCD</sequence>
<gene>
    <name evidence="4" type="ORF">DMN91_009252</name>
</gene>
<dbReference type="Proteomes" id="UP000279307">
    <property type="component" value="Chromosome 9"/>
</dbReference>
<dbReference type="PROSITE" id="PS50158">
    <property type="entry name" value="ZF_CCHC"/>
    <property type="match status" value="1"/>
</dbReference>
<evidence type="ECO:0000259" key="3">
    <source>
        <dbReference type="PROSITE" id="PS50158"/>
    </source>
</evidence>
<feature type="region of interest" description="Disordered" evidence="2">
    <location>
        <begin position="162"/>
        <end position="213"/>
    </location>
</feature>
<reference evidence="4" key="1">
    <citation type="journal article" date="2018" name="Genome Res.">
        <title>The genomic architecture and molecular evolution of ant odorant receptors.</title>
        <authorList>
            <person name="McKenzie S.K."/>
            <person name="Kronauer D.J.C."/>
        </authorList>
    </citation>
    <scope>NUCLEOTIDE SEQUENCE [LARGE SCALE GENOMIC DNA]</scope>
    <source>
        <strain evidence="4">Clonal line C1</strain>
    </source>
</reference>
<feature type="region of interest" description="Disordered" evidence="2">
    <location>
        <begin position="108"/>
        <end position="141"/>
    </location>
</feature>
<dbReference type="GO" id="GO:0008270">
    <property type="term" value="F:zinc ion binding"/>
    <property type="evidence" value="ECO:0007669"/>
    <property type="project" value="UniProtKB-KW"/>
</dbReference>
<evidence type="ECO:0000256" key="2">
    <source>
        <dbReference type="SAM" id="MobiDB-lite"/>
    </source>
</evidence>